<keyword evidence="2" id="KW-1185">Reference proteome</keyword>
<sequence length="200" mass="22670">MVVHQMQVKGLGNILEPTENSMEIIVVFDANGIDESSSNKCAALKQVRSQYWKHGSLHHCRFVEEKDGVRTLNVSDDRGKLPSDHILQSDFLFCALNRQINLDEIRCQTLVVLVSPTIHMPYTDFVLSKSNSYPSSQASFLCFRIGTLNLLSYDIRKLIGSLTNTHCLDPVMYFQVPNHEVTQKNATNLFRDEYGLFSVA</sequence>
<dbReference type="EMBL" id="KL596848">
    <property type="protein sequence ID" value="KER23467.1"/>
    <property type="molecule type" value="Genomic_DNA"/>
</dbReference>
<dbReference type="Proteomes" id="UP000054324">
    <property type="component" value="Unassembled WGS sequence"/>
</dbReference>
<proteinExistence type="predicted"/>
<evidence type="ECO:0000313" key="2">
    <source>
        <dbReference type="Proteomes" id="UP000054324"/>
    </source>
</evidence>
<gene>
    <name evidence="1" type="ORF">T265_08634</name>
</gene>
<reference evidence="1 2" key="1">
    <citation type="submission" date="2013-11" db="EMBL/GenBank/DDBJ databases">
        <title>Opisthorchis viverrini - life in the bile duct.</title>
        <authorList>
            <person name="Young N.D."/>
            <person name="Nagarajan N."/>
            <person name="Lin S.J."/>
            <person name="Korhonen P.K."/>
            <person name="Jex A.R."/>
            <person name="Hall R.S."/>
            <person name="Safavi-Hemami H."/>
            <person name="Kaewkong W."/>
            <person name="Bertrand D."/>
            <person name="Gao S."/>
            <person name="Seet Q."/>
            <person name="Wongkham S."/>
            <person name="Teh B.T."/>
            <person name="Wongkham C."/>
            <person name="Intapan P.M."/>
            <person name="Maleewong W."/>
            <person name="Yang X."/>
            <person name="Hu M."/>
            <person name="Wang Z."/>
            <person name="Hofmann A."/>
            <person name="Sternberg P.W."/>
            <person name="Tan P."/>
            <person name="Wang J."/>
            <person name="Gasser R.B."/>
        </authorList>
    </citation>
    <scope>NUCLEOTIDE SEQUENCE [LARGE SCALE GENOMIC DNA]</scope>
</reference>
<accession>A0A074ZCV4</accession>
<evidence type="ECO:0000313" key="1">
    <source>
        <dbReference type="EMBL" id="KER23467.1"/>
    </source>
</evidence>
<dbReference type="OrthoDB" id="10490417at2759"/>
<organism evidence="1 2">
    <name type="scientific">Opisthorchis viverrini</name>
    <name type="common">Southeast Asian liver fluke</name>
    <dbReference type="NCBI Taxonomy" id="6198"/>
    <lineage>
        <taxon>Eukaryota</taxon>
        <taxon>Metazoa</taxon>
        <taxon>Spiralia</taxon>
        <taxon>Lophotrochozoa</taxon>
        <taxon>Platyhelminthes</taxon>
        <taxon>Trematoda</taxon>
        <taxon>Digenea</taxon>
        <taxon>Opisthorchiida</taxon>
        <taxon>Opisthorchiata</taxon>
        <taxon>Opisthorchiidae</taxon>
        <taxon>Opisthorchis</taxon>
    </lineage>
</organism>
<protein>
    <submittedName>
        <fullName evidence="1">Uncharacterized protein</fullName>
    </submittedName>
</protein>
<name>A0A074ZCV4_OPIVI</name>
<dbReference type="CTD" id="20322813"/>
<dbReference type="KEGG" id="ovi:T265_08634"/>
<dbReference type="GeneID" id="20322813"/>
<dbReference type="RefSeq" id="XP_009172764.1">
    <property type="nucleotide sequence ID" value="XM_009174500.1"/>
</dbReference>
<dbReference type="AlphaFoldDB" id="A0A074ZCV4"/>